<feature type="domain" description="SsuA/THI5-like" evidence="5">
    <location>
        <begin position="26"/>
        <end position="183"/>
    </location>
</feature>
<evidence type="ECO:0000256" key="1">
    <source>
        <dbReference type="ARBA" id="ARBA00004418"/>
    </source>
</evidence>
<dbReference type="SUPFAM" id="SSF53850">
    <property type="entry name" value="Periplasmic binding protein-like II"/>
    <property type="match status" value="1"/>
</dbReference>
<feature type="chain" id="PRO_5017657034" description="SsuA/THI5-like domain-containing protein" evidence="4">
    <location>
        <begin position="16"/>
        <end position="350"/>
    </location>
</feature>
<dbReference type="EMBL" id="PDLM01000013">
    <property type="protein sequence ID" value="RDW63713.1"/>
    <property type="molecule type" value="Genomic_DNA"/>
</dbReference>
<evidence type="ECO:0000256" key="2">
    <source>
        <dbReference type="ARBA" id="ARBA00010742"/>
    </source>
</evidence>
<evidence type="ECO:0000313" key="6">
    <source>
        <dbReference type="EMBL" id="RDW63713.1"/>
    </source>
</evidence>
<dbReference type="PANTHER" id="PTHR30024:SF47">
    <property type="entry name" value="TAURINE-BINDING PERIPLASMIC PROTEIN"/>
    <property type="match status" value="1"/>
</dbReference>
<dbReference type="STRING" id="1849047.A0A3D8QPG3"/>
<dbReference type="PANTHER" id="PTHR30024">
    <property type="entry name" value="ALIPHATIC SULFONATES-BINDING PROTEIN-RELATED"/>
    <property type="match status" value="1"/>
</dbReference>
<dbReference type="GO" id="GO:0042918">
    <property type="term" value="P:alkanesulfonate transmembrane transport"/>
    <property type="evidence" value="ECO:0007669"/>
    <property type="project" value="TreeGrafter"/>
</dbReference>
<reference evidence="6 7" key="1">
    <citation type="journal article" date="2018" name="IMA Fungus">
        <title>IMA Genome-F 9: Draft genome sequence of Annulohypoxylon stygium, Aspergillus mulundensis, Berkeleyomyces basicola (syn. Thielaviopsis basicola), Ceratocystis smalleyi, two Cercospora beticola strains, Coleophoma cylindrospora, Fusarium fracticaudum, Phialophora cf. hyalina, and Morchella septimelata.</title>
        <authorList>
            <person name="Wingfield B.D."/>
            <person name="Bills G.F."/>
            <person name="Dong Y."/>
            <person name="Huang W."/>
            <person name="Nel W.J."/>
            <person name="Swalarsk-Parry B.S."/>
            <person name="Vaghefi N."/>
            <person name="Wilken P.M."/>
            <person name="An Z."/>
            <person name="de Beer Z.W."/>
            <person name="De Vos L."/>
            <person name="Chen L."/>
            <person name="Duong T.A."/>
            <person name="Gao Y."/>
            <person name="Hammerbacher A."/>
            <person name="Kikkert J.R."/>
            <person name="Li Y."/>
            <person name="Li H."/>
            <person name="Li K."/>
            <person name="Li Q."/>
            <person name="Liu X."/>
            <person name="Ma X."/>
            <person name="Naidoo K."/>
            <person name="Pethybridge S.J."/>
            <person name="Sun J."/>
            <person name="Steenkamp E.T."/>
            <person name="van der Nest M.A."/>
            <person name="van Wyk S."/>
            <person name="Wingfield M.J."/>
            <person name="Xiong C."/>
            <person name="Yue Q."/>
            <person name="Zhang X."/>
        </authorList>
    </citation>
    <scope>NUCLEOTIDE SEQUENCE [LARGE SCALE GENOMIC DNA]</scope>
    <source>
        <strain evidence="6 7">BP6252</strain>
    </source>
</reference>
<dbReference type="InterPro" id="IPR015168">
    <property type="entry name" value="SsuA/THI5"/>
</dbReference>
<gene>
    <name evidence="6" type="ORF">BP6252_11258</name>
</gene>
<evidence type="ECO:0000259" key="5">
    <source>
        <dbReference type="Pfam" id="PF09084"/>
    </source>
</evidence>
<dbReference type="GO" id="GO:0042597">
    <property type="term" value="C:periplasmic space"/>
    <property type="evidence" value="ECO:0007669"/>
    <property type="project" value="UniProtKB-SubCell"/>
</dbReference>
<dbReference type="OrthoDB" id="3471445at2759"/>
<dbReference type="AlphaFoldDB" id="A0A3D8QPG3"/>
<keyword evidence="3 4" id="KW-0732">Signal</keyword>
<accession>A0A3D8QPG3</accession>
<sequence>MRFLALSLSVIAVCALDTLNYGAFTQTATYSIANQLGFFTAYELEVIYQQIPNSTFAYAEILNGGYDLLTGTLDNCVNLRFNSNKTVTVVGQLDQGTDLVLAATPNITSISQLRGKPLIVDSPVSGYAYLLRQVLSSYGLLLENNDYYFQTVGGTNLRYADLVAGKLPNGTTVYATILTYPFTAEGEGLSSAKRPNVLARISDFVNPVSSTALTVSQSSIGNSNKTNIITRFVAAMYAANLYLQDPTKKNCTLKAISRQLNVSSTVAQLEYTAATNNSSGEVGVGGNFTVNLQGALNIIGVRKKFGGFSSLSPDFDFTSALVPGHGKLIDYSIRDAAIKILKRDLLRTTC</sequence>
<dbReference type="Gene3D" id="3.40.190.10">
    <property type="entry name" value="Periplasmic binding protein-like II"/>
    <property type="match status" value="2"/>
</dbReference>
<comment type="subcellular location">
    <subcellularLocation>
        <location evidence="1">Periplasm</location>
    </subcellularLocation>
</comment>
<name>A0A3D8QPG3_9HELO</name>
<comment type="similarity">
    <text evidence="2">Belongs to the bacterial solute-binding protein SsuA/TauA family.</text>
</comment>
<feature type="signal peptide" evidence="4">
    <location>
        <begin position="1"/>
        <end position="15"/>
    </location>
</feature>
<proteinExistence type="inferred from homology"/>
<evidence type="ECO:0000313" key="7">
    <source>
        <dbReference type="Proteomes" id="UP000256645"/>
    </source>
</evidence>
<dbReference type="Pfam" id="PF09084">
    <property type="entry name" value="NMT1"/>
    <property type="match status" value="1"/>
</dbReference>
<comment type="caution">
    <text evidence="6">The sequence shown here is derived from an EMBL/GenBank/DDBJ whole genome shotgun (WGS) entry which is preliminary data.</text>
</comment>
<protein>
    <recommendedName>
        <fullName evidence="5">SsuA/THI5-like domain-containing protein</fullName>
    </recommendedName>
</protein>
<organism evidence="6 7">
    <name type="scientific">Coleophoma cylindrospora</name>
    <dbReference type="NCBI Taxonomy" id="1849047"/>
    <lineage>
        <taxon>Eukaryota</taxon>
        <taxon>Fungi</taxon>
        <taxon>Dikarya</taxon>
        <taxon>Ascomycota</taxon>
        <taxon>Pezizomycotina</taxon>
        <taxon>Leotiomycetes</taxon>
        <taxon>Helotiales</taxon>
        <taxon>Dermateaceae</taxon>
        <taxon>Coleophoma</taxon>
    </lineage>
</organism>
<keyword evidence="7" id="KW-1185">Reference proteome</keyword>
<dbReference type="Proteomes" id="UP000256645">
    <property type="component" value="Unassembled WGS sequence"/>
</dbReference>
<evidence type="ECO:0000256" key="3">
    <source>
        <dbReference type="ARBA" id="ARBA00022729"/>
    </source>
</evidence>
<evidence type="ECO:0000256" key="4">
    <source>
        <dbReference type="SAM" id="SignalP"/>
    </source>
</evidence>